<dbReference type="STRING" id="595536.GCA_000178815_03390"/>
<evidence type="ECO:0008006" key="3">
    <source>
        <dbReference type="Google" id="ProtNLM"/>
    </source>
</evidence>
<sequence>MNDLTRESDIIDFGELSPAVNELLQKGVAAYRRDPERADQLFREALELSPAELPAYYCLYKIHTYMGNLEVAFAMASLGLEEATRQAGWSTDPHTWPLKETAPGSAERFALYTLKALSFIELKRGNKAKCMENLDILKGVDPSGAVGWTVIFELAQGVA</sequence>
<proteinExistence type="predicted"/>
<dbReference type="EMBL" id="CP023737">
    <property type="protein sequence ID" value="ATQ67979.1"/>
    <property type="molecule type" value="Genomic_DNA"/>
</dbReference>
<gene>
    <name evidence="1" type="ORF">CQW49_08810</name>
</gene>
<dbReference type="KEGG" id="mtw:CQW49_08810"/>
<keyword evidence="2" id="KW-1185">Reference proteome</keyword>
<name>A0A2D2CZA2_METT3</name>
<dbReference type="Gene3D" id="1.25.40.10">
    <property type="entry name" value="Tetratricopeptide repeat domain"/>
    <property type="match status" value="1"/>
</dbReference>
<protein>
    <recommendedName>
        <fullName evidence="3">Tetratricopeptide repeat protein</fullName>
    </recommendedName>
</protein>
<accession>A0A2D2CZA2</accession>
<dbReference type="SUPFAM" id="SSF48452">
    <property type="entry name" value="TPR-like"/>
    <property type="match status" value="1"/>
</dbReference>
<evidence type="ECO:0000313" key="1">
    <source>
        <dbReference type="EMBL" id="ATQ67979.1"/>
    </source>
</evidence>
<evidence type="ECO:0000313" key="2">
    <source>
        <dbReference type="Proteomes" id="UP000230709"/>
    </source>
</evidence>
<dbReference type="Proteomes" id="UP000230709">
    <property type="component" value="Chromosome"/>
</dbReference>
<organism evidence="1 2">
    <name type="scientific">Methylosinus trichosporium (strain ATCC 35070 / NCIMB 11131 / UNIQEM 75 / OB3b)</name>
    <dbReference type="NCBI Taxonomy" id="595536"/>
    <lineage>
        <taxon>Bacteria</taxon>
        <taxon>Pseudomonadati</taxon>
        <taxon>Pseudomonadota</taxon>
        <taxon>Alphaproteobacteria</taxon>
        <taxon>Hyphomicrobiales</taxon>
        <taxon>Methylocystaceae</taxon>
        <taxon>Methylosinus</taxon>
    </lineage>
</organism>
<dbReference type="InterPro" id="IPR011990">
    <property type="entry name" value="TPR-like_helical_dom_sf"/>
</dbReference>
<dbReference type="AlphaFoldDB" id="A0A2D2CZA2"/>
<dbReference type="RefSeq" id="WP_004448251.1">
    <property type="nucleotide sequence ID" value="NZ_ADVE02000001.1"/>
</dbReference>
<reference evidence="2" key="1">
    <citation type="submission" date="2017-10" db="EMBL/GenBank/DDBJ databases">
        <title>Completed PacBio SMRT sequence of Methylosinus trichosporium OB3b reveals presence of a third large plasmid.</title>
        <authorList>
            <person name="Charles T.C."/>
            <person name="Lynch M.D.J."/>
            <person name="Heil J.R."/>
            <person name="Cheng J."/>
        </authorList>
    </citation>
    <scope>NUCLEOTIDE SEQUENCE [LARGE SCALE GENOMIC DNA]</scope>
    <source>
        <strain evidence="2">OB3b</strain>
    </source>
</reference>